<proteinExistence type="predicted"/>
<organism evidence="1 2">
    <name type="scientific">Brachionus plicatilis</name>
    <name type="common">Marine rotifer</name>
    <name type="synonym">Brachionus muelleri</name>
    <dbReference type="NCBI Taxonomy" id="10195"/>
    <lineage>
        <taxon>Eukaryota</taxon>
        <taxon>Metazoa</taxon>
        <taxon>Spiralia</taxon>
        <taxon>Gnathifera</taxon>
        <taxon>Rotifera</taxon>
        <taxon>Eurotatoria</taxon>
        <taxon>Monogononta</taxon>
        <taxon>Pseudotrocha</taxon>
        <taxon>Ploima</taxon>
        <taxon>Brachionidae</taxon>
        <taxon>Brachionus</taxon>
    </lineage>
</organism>
<gene>
    <name evidence="1" type="ORF">BpHYR1_039249</name>
</gene>
<comment type="caution">
    <text evidence="1">The sequence shown here is derived from an EMBL/GenBank/DDBJ whole genome shotgun (WGS) entry which is preliminary data.</text>
</comment>
<accession>A0A3M7QV22</accession>
<dbReference type="EMBL" id="REGN01005106">
    <property type="protein sequence ID" value="RNA14805.1"/>
    <property type="molecule type" value="Genomic_DNA"/>
</dbReference>
<reference evidence="1 2" key="1">
    <citation type="journal article" date="2018" name="Sci. Rep.">
        <title>Genomic signatures of local adaptation to the degree of environmental predictability in rotifers.</title>
        <authorList>
            <person name="Franch-Gras L."/>
            <person name="Hahn C."/>
            <person name="Garcia-Roger E.M."/>
            <person name="Carmona M.J."/>
            <person name="Serra M."/>
            <person name="Gomez A."/>
        </authorList>
    </citation>
    <scope>NUCLEOTIDE SEQUENCE [LARGE SCALE GENOMIC DNA]</scope>
    <source>
        <strain evidence="1">HYR1</strain>
    </source>
</reference>
<evidence type="ECO:0000313" key="1">
    <source>
        <dbReference type="EMBL" id="RNA14805.1"/>
    </source>
</evidence>
<evidence type="ECO:0000313" key="2">
    <source>
        <dbReference type="Proteomes" id="UP000276133"/>
    </source>
</evidence>
<name>A0A3M7QV22_BRAPC</name>
<dbReference type="AlphaFoldDB" id="A0A3M7QV22"/>
<dbReference type="Proteomes" id="UP000276133">
    <property type="component" value="Unassembled WGS sequence"/>
</dbReference>
<keyword evidence="2" id="KW-1185">Reference proteome</keyword>
<sequence length="70" mass="7936">MLDESTSYEFVRPTNFSDGCNFAKFAQILQTSAKVQALYEIPQCHSESDLDELNLVPIANVQKKEEDPLK</sequence>
<protein>
    <submittedName>
        <fullName evidence="1">Uncharacterized protein</fullName>
    </submittedName>
</protein>